<evidence type="ECO:0000313" key="7">
    <source>
        <dbReference type="Proteomes" id="UP000554235"/>
    </source>
</evidence>
<dbReference type="Pfam" id="PF04479">
    <property type="entry name" value="RTA1"/>
    <property type="match status" value="1"/>
</dbReference>
<feature type="transmembrane region" description="Helical" evidence="5">
    <location>
        <begin position="18"/>
        <end position="38"/>
    </location>
</feature>
<dbReference type="EMBL" id="JAADYS010001002">
    <property type="protein sequence ID" value="KAF4465663.1"/>
    <property type="molecule type" value="Genomic_DNA"/>
</dbReference>
<feature type="transmembrane region" description="Helical" evidence="5">
    <location>
        <begin position="165"/>
        <end position="182"/>
    </location>
</feature>
<dbReference type="PANTHER" id="PTHR31465">
    <property type="entry name" value="PROTEIN RTA1-RELATED"/>
    <property type="match status" value="1"/>
</dbReference>
<evidence type="ECO:0000256" key="1">
    <source>
        <dbReference type="ARBA" id="ARBA00004141"/>
    </source>
</evidence>
<feature type="transmembrane region" description="Helical" evidence="5">
    <location>
        <begin position="121"/>
        <end position="145"/>
    </location>
</feature>
<comment type="caution">
    <text evidence="6">The sequence shown here is derived from an EMBL/GenBank/DDBJ whole genome shotgun (WGS) entry which is preliminary data.</text>
</comment>
<keyword evidence="7" id="KW-1185">Reference proteome</keyword>
<gene>
    <name evidence="6" type="ORF">FALBO_7489</name>
</gene>
<dbReference type="OrthoDB" id="3358017at2759"/>
<dbReference type="PANTHER" id="PTHR31465:SF35">
    <property type="entry name" value="RTA1 DOMAIN PROTEIN-RELATED"/>
    <property type="match status" value="1"/>
</dbReference>
<comment type="subcellular location">
    <subcellularLocation>
        <location evidence="1">Membrane</location>
        <topology evidence="1">Multi-pass membrane protein</topology>
    </subcellularLocation>
</comment>
<evidence type="ECO:0000256" key="4">
    <source>
        <dbReference type="ARBA" id="ARBA00023136"/>
    </source>
</evidence>
<dbReference type="InterPro" id="IPR007568">
    <property type="entry name" value="RTA1"/>
</dbReference>
<sequence length="240" mass="26407">MSSAQNPGEFVFYHYDPFLPAACIFIARFSLTSAVHLYQLARLQTCLTLLLGPALLAASVYMVLGRLIQFLDAGTLSPIRPRWLTKVFVLGDVLSFVTQGAGGAIHARAKSLDDLNLGEDVIVAGLVIQIVFFAVFIIVIGIFHYRINGSPTTTSSTTNVPWRRFLQVLYVASCLIMIRSVFRVAEYAMGSDGPLLSSEAYLYVFDAALVFLVAAMFNIFDPGKIIPRQDDPVALLYKQS</sequence>
<evidence type="ECO:0000313" key="6">
    <source>
        <dbReference type="EMBL" id="KAF4465663.1"/>
    </source>
</evidence>
<name>A0A8H4PCE7_9HYPO</name>
<evidence type="ECO:0000256" key="3">
    <source>
        <dbReference type="ARBA" id="ARBA00022989"/>
    </source>
</evidence>
<feature type="transmembrane region" description="Helical" evidence="5">
    <location>
        <begin position="202"/>
        <end position="220"/>
    </location>
</feature>
<keyword evidence="2 5" id="KW-0812">Transmembrane</keyword>
<keyword evidence="3 5" id="KW-1133">Transmembrane helix</keyword>
<dbReference type="GO" id="GO:0016020">
    <property type="term" value="C:membrane"/>
    <property type="evidence" value="ECO:0007669"/>
    <property type="project" value="UniProtKB-SubCell"/>
</dbReference>
<feature type="transmembrane region" description="Helical" evidence="5">
    <location>
        <begin position="45"/>
        <end position="64"/>
    </location>
</feature>
<keyword evidence="4 5" id="KW-0472">Membrane</keyword>
<dbReference type="Proteomes" id="UP000554235">
    <property type="component" value="Unassembled WGS sequence"/>
</dbReference>
<dbReference type="AlphaFoldDB" id="A0A8H4PCE7"/>
<proteinExistence type="predicted"/>
<protein>
    <submittedName>
        <fullName evidence="6">Rta1 domain-containing</fullName>
    </submittedName>
</protein>
<evidence type="ECO:0000256" key="5">
    <source>
        <dbReference type="SAM" id="Phobius"/>
    </source>
</evidence>
<accession>A0A8H4PCE7</accession>
<evidence type="ECO:0000256" key="2">
    <source>
        <dbReference type="ARBA" id="ARBA00022692"/>
    </source>
</evidence>
<organism evidence="6 7">
    <name type="scientific">Fusarium albosuccineum</name>
    <dbReference type="NCBI Taxonomy" id="1237068"/>
    <lineage>
        <taxon>Eukaryota</taxon>
        <taxon>Fungi</taxon>
        <taxon>Dikarya</taxon>
        <taxon>Ascomycota</taxon>
        <taxon>Pezizomycotina</taxon>
        <taxon>Sordariomycetes</taxon>
        <taxon>Hypocreomycetidae</taxon>
        <taxon>Hypocreales</taxon>
        <taxon>Nectriaceae</taxon>
        <taxon>Fusarium</taxon>
        <taxon>Fusarium decemcellulare species complex</taxon>
    </lineage>
</organism>
<reference evidence="6 7" key="1">
    <citation type="submission" date="2020-01" db="EMBL/GenBank/DDBJ databases">
        <title>Identification and distribution of gene clusters putatively required for synthesis of sphingolipid metabolism inhibitors in phylogenetically diverse species of the filamentous fungus Fusarium.</title>
        <authorList>
            <person name="Kim H.-S."/>
            <person name="Busman M."/>
            <person name="Brown D.W."/>
            <person name="Divon H."/>
            <person name="Uhlig S."/>
            <person name="Proctor R.H."/>
        </authorList>
    </citation>
    <scope>NUCLEOTIDE SEQUENCE [LARGE SCALE GENOMIC DNA]</scope>
    <source>
        <strain evidence="6 7">NRRL 20459</strain>
    </source>
</reference>